<dbReference type="GO" id="GO:0006355">
    <property type="term" value="P:regulation of DNA-templated transcription"/>
    <property type="evidence" value="ECO:0007669"/>
    <property type="project" value="InterPro"/>
</dbReference>
<name>A0A7X1E3P7_9BACT</name>
<organism evidence="2 3">
    <name type="scientific">Puniceicoccus vermicola</name>
    <dbReference type="NCBI Taxonomy" id="388746"/>
    <lineage>
        <taxon>Bacteria</taxon>
        <taxon>Pseudomonadati</taxon>
        <taxon>Verrucomicrobiota</taxon>
        <taxon>Opitutia</taxon>
        <taxon>Puniceicoccales</taxon>
        <taxon>Puniceicoccaceae</taxon>
        <taxon>Puniceicoccus</taxon>
    </lineage>
</organism>
<keyword evidence="3" id="KW-1185">Reference proteome</keyword>
<reference evidence="2 3" key="1">
    <citation type="submission" date="2020-07" db="EMBL/GenBank/DDBJ databases">
        <authorList>
            <person name="Feng X."/>
        </authorList>
    </citation>
    <scope>NUCLEOTIDE SEQUENCE [LARGE SCALE GENOMIC DNA]</scope>
    <source>
        <strain evidence="2 3">JCM14086</strain>
    </source>
</reference>
<evidence type="ECO:0000259" key="1">
    <source>
        <dbReference type="Pfam" id="PF01402"/>
    </source>
</evidence>
<dbReference type="AlphaFoldDB" id="A0A7X1E3P7"/>
<evidence type="ECO:0000313" key="2">
    <source>
        <dbReference type="EMBL" id="MBC2601204.1"/>
    </source>
</evidence>
<accession>A0A7X1E3P7</accession>
<dbReference type="SUPFAM" id="SSF47598">
    <property type="entry name" value="Ribbon-helix-helix"/>
    <property type="match status" value="1"/>
</dbReference>
<dbReference type="EMBL" id="JACHVA010000047">
    <property type="protein sequence ID" value="MBC2601204.1"/>
    <property type="molecule type" value="Genomic_DNA"/>
</dbReference>
<sequence>MQSSITTSIRLSPRLRKALELRAKREGRGKNWVISQALESYLESSDVDELAAEARRQSILASSRSTEDWTVGADWEDWK</sequence>
<comment type="caution">
    <text evidence="2">The sequence shown here is derived from an EMBL/GenBank/DDBJ whole genome shotgun (WGS) entry which is preliminary data.</text>
</comment>
<dbReference type="RefSeq" id="WP_185691929.1">
    <property type="nucleotide sequence ID" value="NZ_JACHVA010000047.1"/>
</dbReference>
<protein>
    <submittedName>
        <fullName evidence="2">Ribbon-helix-helix protein, CopG family</fullName>
    </submittedName>
</protein>
<dbReference type="Pfam" id="PF01402">
    <property type="entry name" value="RHH_1"/>
    <property type="match status" value="1"/>
</dbReference>
<feature type="domain" description="Ribbon-helix-helix protein CopG" evidence="1">
    <location>
        <begin position="7"/>
        <end position="43"/>
    </location>
</feature>
<dbReference type="Proteomes" id="UP000525652">
    <property type="component" value="Unassembled WGS sequence"/>
</dbReference>
<gene>
    <name evidence="2" type="ORF">H5P30_05385</name>
</gene>
<evidence type="ECO:0000313" key="3">
    <source>
        <dbReference type="Proteomes" id="UP000525652"/>
    </source>
</evidence>
<dbReference type="InterPro" id="IPR002145">
    <property type="entry name" value="CopG"/>
</dbReference>
<dbReference type="Gene3D" id="1.10.1220.10">
    <property type="entry name" value="Met repressor-like"/>
    <property type="match status" value="1"/>
</dbReference>
<dbReference type="InterPro" id="IPR013321">
    <property type="entry name" value="Arc_rbn_hlx_hlx"/>
</dbReference>
<proteinExistence type="predicted"/>
<dbReference type="InterPro" id="IPR010985">
    <property type="entry name" value="Ribbon_hlx_hlx"/>
</dbReference>